<evidence type="ECO:0000313" key="1">
    <source>
        <dbReference type="EMBL" id="MBD2292198.1"/>
    </source>
</evidence>
<dbReference type="AlphaFoldDB" id="A0A926WFK6"/>
<dbReference type="RefSeq" id="WP_190556391.1">
    <property type="nucleotide sequence ID" value="NZ_JACJQU010000001.1"/>
</dbReference>
<sequence length="57" mass="6319">MSTESNLEDVQAPINTAPPEVKQIIERVCKLEKSRLARKSKGAINDDILTIVKEAVQ</sequence>
<organism evidence="1 2">
    <name type="scientific">Anabaena sphaerica FACHB-251</name>
    <dbReference type="NCBI Taxonomy" id="2692883"/>
    <lineage>
        <taxon>Bacteria</taxon>
        <taxon>Bacillati</taxon>
        <taxon>Cyanobacteriota</taxon>
        <taxon>Cyanophyceae</taxon>
        <taxon>Nostocales</taxon>
        <taxon>Nostocaceae</taxon>
        <taxon>Anabaena</taxon>
    </lineage>
</organism>
<evidence type="ECO:0000313" key="2">
    <source>
        <dbReference type="Proteomes" id="UP000662185"/>
    </source>
</evidence>
<gene>
    <name evidence="1" type="ORF">H6G06_01555</name>
</gene>
<dbReference type="EMBL" id="JACJQU010000001">
    <property type="protein sequence ID" value="MBD2292198.1"/>
    <property type="molecule type" value="Genomic_DNA"/>
</dbReference>
<protein>
    <submittedName>
        <fullName evidence="1">Uncharacterized protein</fullName>
    </submittedName>
</protein>
<comment type="caution">
    <text evidence="1">The sequence shown here is derived from an EMBL/GenBank/DDBJ whole genome shotgun (WGS) entry which is preliminary data.</text>
</comment>
<proteinExistence type="predicted"/>
<reference evidence="2" key="1">
    <citation type="journal article" date="2020" name="ISME J.">
        <title>Comparative genomics reveals insights into cyanobacterial evolution and habitat adaptation.</title>
        <authorList>
            <person name="Chen M.Y."/>
            <person name="Teng W.K."/>
            <person name="Zhao L."/>
            <person name="Hu C.X."/>
            <person name="Zhou Y.K."/>
            <person name="Han B.P."/>
            <person name="Song L.R."/>
            <person name="Shu W.S."/>
        </authorList>
    </citation>
    <scope>NUCLEOTIDE SEQUENCE [LARGE SCALE GENOMIC DNA]</scope>
    <source>
        <strain evidence="2">FACHB-251</strain>
    </source>
</reference>
<dbReference type="Proteomes" id="UP000662185">
    <property type="component" value="Unassembled WGS sequence"/>
</dbReference>
<keyword evidence="2" id="KW-1185">Reference proteome</keyword>
<accession>A0A926WFK6</accession>
<name>A0A926WFK6_9NOST</name>